<feature type="domain" description="HTH rpiR-type" evidence="1">
    <location>
        <begin position="4"/>
        <end position="80"/>
    </location>
</feature>
<dbReference type="SUPFAM" id="SSF53697">
    <property type="entry name" value="SIS domain"/>
    <property type="match status" value="1"/>
</dbReference>
<dbReference type="PROSITE" id="PS51071">
    <property type="entry name" value="HTH_RPIR"/>
    <property type="match status" value="1"/>
</dbReference>
<dbReference type="GO" id="GO:1901135">
    <property type="term" value="P:carbohydrate derivative metabolic process"/>
    <property type="evidence" value="ECO:0007669"/>
    <property type="project" value="InterPro"/>
</dbReference>
<dbReference type="InterPro" id="IPR000281">
    <property type="entry name" value="HTH_RpiR"/>
</dbReference>
<dbReference type="InterPro" id="IPR036388">
    <property type="entry name" value="WH-like_DNA-bd_sf"/>
</dbReference>
<dbReference type="GO" id="GO:0003700">
    <property type="term" value="F:DNA-binding transcription factor activity"/>
    <property type="evidence" value="ECO:0007669"/>
    <property type="project" value="InterPro"/>
</dbReference>
<evidence type="ECO:0000313" key="2">
    <source>
        <dbReference type="EMBL" id="USJ21489.1"/>
    </source>
</evidence>
<sequence>MILTTLEEVIGPYLNQLSDNEKQTYQALLEHRRDIPNLSLTQMAERIYTSKSTLLRFIQKLGFKGVADFKYSLDWALPYKEISQIELDLRQATQSLDATLTRSLLTKFKALVYSSSSIYLCATSESQYILMELFSYLLLKKGFPTSRIRITLASELTTMIFERLSRQSLVIFFSANAKSTVVRSAILNLNKREISTILITQYSNDALEKEVKLLLAMNFPSHLPSLSRYRLGLTSLFINYLVEKAL</sequence>
<dbReference type="Gene3D" id="3.40.50.10490">
    <property type="entry name" value="Glucose-6-phosphate isomerase like protein, domain 1"/>
    <property type="match status" value="1"/>
</dbReference>
<dbReference type="Gene3D" id="1.10.10.10">
    <property type="entry name" value="Winged helix-like DNA-binding domain superfamily/Winged helix DNA-binding domain"/>
    <property type="match status" value="1"/>
</dbReference>
<dbReference type="SUPFAM" id="SSF46689">
    <property type="entry name" value="Homeodomain-like"/>
    <property type="match status" value="1"/>
</dbReference>
<dbReference type="InterPro" id="IPR009057">
    <property type="entry name" value="Homeodomain-like_sf"/>
</dbReference>
<dbReference type="InterPro" id="IPR047640">
    <property type="entry name" value="RpiR-like"/>
</dbReference>
<dbReference type="Proteomes" id="UP001056730">
    <property type="component" value="Chromosome"/>
</dbReference>
<reference evidence="2" key="1">
    <citation type="journal article" date="2022" name="Front. Microbiol.">
        <title>Feed Insects as a Reservoir of Granadaene-Producing Lactococci.</title>
        <authorList>
            <person name="Neuzil-Bunesova V."/>
            <person name="Ramirez Garcia A."/>
            <person name="Modrackova N."/>
            <person name="Makovska M."/>
            <person name="Sabolova M."/>
            <person name="Sproer C."/>
            <person name="Bunk B."/>
            <person name="Blom J."/>
            <person name="Schwab C."/>
        </authorList>
    </citation>
    <scope>NUCLEOTIDE SEQUENCE</scope>
    <source>
        <strain evidence="2">I4/6O</strain>
    </source>
</reference>
<dbReference type="InterPro" id="IPR046348">
    <property type="entry name" value="SIS_dom_sf"/>
</dbReference>
<dbReference type="RefSeq" id="WP_252175923.1">
    <property type="nucleotide sequence ID" value="NZ_CP086395.1"/>
</dbReference>
<evidence type="ECO:0000313" key="3">
    <source>
        <dbReference type="Proteomes" id="UP001056730"/>
    </source>
</evidence>
<evidence type="ECO:0000259" key="1">
    <source>
        <dbReference type="PROSITE" id="PS51071"/>
    </source>
</evidence>
<dbReference type="PANTHER" id="PTHR30514:SF1">
    <property type="entry name" value="HTH-TYPE TRANSCRIPTIONAL REGULATOR HEXR-RELATED"/>
    <property type="match status" value="1"/>
</dbReference>
<dbReference type="GO" id="GO:0003677">
    <property type="term" value="F:DNA binding"/>
    <property type="evidence" value="ECO:0007669"/>
    <property type="project" value="InterPro"/>
</dbReference>
<dbReference type="PANTHER" id="PTHR30514">
    <property type="entry name" value="GLUCOKINASE"/>
    <property type="match status" value="1"/>
</dbReference>
<dbReference type="AlphaFoldDB" id="A0A9Q9D7Y4"/>
<dbReference type="Pfam" id="PF01418">
    <property type="entry name" value="HTH_6"/>
    <property type="match status" value="1"/>
</dbReference>
<protein>
    <submittedName>
        <fullName evidence="2">MurR/RpiR family transcriptional regulator</fullName>
    </submittedName>
</protein>
<name>A0A9Q9D7Y4_9LACT</name>
<dbReference type="EMBL" id="CP086395">
    <property type="protein sequence ID" value="USJ21489.1"/>
    <property type="molecule type" value="Genomic_DNA"/>
</dbReference>
<dbReference type="KEGG" id="lfo:LMK00_01150"/>
<proteinExistence type="predicted"/>
<organism evidence="2 3">
    <name type="scientific">Lactococcus formosensis</name>
    <dbReference type="NCBI Taxonomy" id="1281486"/>
    <lineage>
        <taxon>Bacteria</taxon>
        <taxon>Bacillati</taxon>
        <taxon>Bacillota</taxon>
        <taxon>Bacilli</taxon>
        <taxon>Lactobacillales</taxon>
        <taxon>Streptococcaceae</taxon>
        <taxon>Lactococcus</taxon>
    </lineage>
</organism>
<dbReference type="GO" id="GO:0097367">
    <property type="term" value="F:carbohydrate derivative binding"/>
    <property type="evidence" value="ECO:0007669"/>
    <property type="project" value="InterPro"/>
</dbReference>
<gene>
    <name evidence="2" type="ORF">LMK00_01150</name>
</gene>
<accession>A0A9Q9D7Y4</accession>